<evidence type="ECO:0000313" key="8">
    <source>
        <dbReference type="EMBL" id="PNR36589.1"/>
    </source>
</evidence>
<accession>A0A2K1J4Y2</accession>
<feature type="domain" description="EamA" evidence="7">
    <location>
        <begin position="219"/>
        <end position="349"/>
    </location>
</feature>
<sequence>MSTSDGLSKMELNIQISSPKGRLLNRLSSFPSNSSPLHSKGVPLSSDNNNNNNNNWWEWGGSNLSGVACMVISSISYSFMGLFVKLLSVSGVPSSEVVLCRCTIVAVLAGAGLKRMRHPLLGSPEVRQLVLARAFVGYIALSTYFYSIQVLPLRDATVLNFTMPIFTAILAALMLNERWGKREAAGTFFSFLGVILVSQPQFMFSGDATVDPMNNIAVGIVAALLGSSLGALSYVIVRSIGRQGEPPLVCVFAFAAFSAPFSAVAMFFQGLKVPILIEAAGLVMVGLTAFTAQVFLTRGLQLEKAAKASSLQHLKVICTYLLGVAFLGETPSLVSFLGALLVAGSAISITNSKN</sequence>
<dbReference type="RefSeq" id="XP_024401552.1">
    <property type="nucleotide sequence ID" value="XM_024545784.2"/>
</dbReference>
<dbReference type="Proteomes" id="UP000006727">
    <property type="component" value="Chromosome 17"/>
</dbReference>
<dbReference type="EnsemblPlants" id="Pp3c17_21590V3.2">
    <property type="protein sequence ID" value="Pp3c17_21590V3.2"/>
    <property type="gene ID" value="Pp3c17_21590"/>
</dbReference>
<dbReference type="GeneID" id="112294856"/>
<feature type="transmembrane region" description="Helical" evidence="6">
    <location>
        <begin position="96"/>
        <end position="114"/>
    </location>
</feature>
<dbReference type="PANTHER" id="PTHR22911:SF6">
    <property type="entry name" value="SOLUTE CARRIER FAMILY 35 MEMBER G1"/>
    <property type="match status" value="1"/>
</dbReference>
<feature type="transmembrane region" description="Helical" evidence="6">
    <location>
        <begin position="126"/>
        <end position="146"/>
    </location>
</feature>
<evidence type="ECO:0000313" key="9">
    <source>
        <dbReference type="EnsemblPlants" id="Pp3c17_21590V3.1"/>
    </source>
</evidence>
<feature type="transmembrane region" description="Helical" evidence="6">
    <location>
        <begin position="249"/>
        <end position="269"/>
    </location>
</feature>
<organism evidence="8">
    <name type="scientific">Physcomitrium patens</name>
    <name type="common">Spreading-leaved earth moss</name>
    <name type="synonym">Physcomitrella patens</name>
    <dbReference type="NCBI Taxonomy" id="3218"/>
    <lineage>
        <taxon>Eukaryota</taxon>
        <taxon>Viridiplantae</taxon>
        <taxon>Streptophyta</taxon>
        <taxon>Embryophyta</taxon>
        <taxon>Bryophyta</taxon>
        <taxon>Bryophytina</taxon>
        <taxon>Bryopsida</taxon>
        <taxon>Funariidae</taxon>
        <taxon>Funariales</taxon>
        <taxon>Funariaceae</taxon>
        <taxon>Physcomitrium</taxon>
    </lineage>
</organism>
<dbReference type="KEGG" id="ppp:112294856"/>
<reference evidence="9" key="3">
    <citation type="submission" date="2020-12" db="UniProtKB">
        <authorList>
            <consortium name="EnsemblPlants"/>
        </authorList>
    </citation>
    <scope>IDENTIFICATION</scope>
</reference>
<dbReference type="AlphaFoldDB" id="A0A2K1J4Y2"/>
<feature type="transmembrane region" description="Helical" evidence="6">
    <location>
        <begin position="275"/>
        <end position="296"/>
    </location>
</feature>
<evidence type="ECO:0000313" key="10">
    <source>
        <dbReference type="Proteomes" id="UP000006727"/>
    </source>
</evidence>
<feature type="transmembrane region" description="Helical" evidence="6">
    <location>
        <begin position="216"/>
        <end position="237"/>
    </location>
</feature>
<reference evidence="8 10" key="1">
    <citation type="journal article" date="2008" name="Science">
        <title>The Physcomitrella genome reveals evolutionary insights into the conquest of land by plants.</title>
        <authorList>
            <person name="Rensing S."/>
            <person name="Lang D."/>
            <person name="Zimmer A."/>
            <person name="Terry A."/>
            <person name="Salamov A."/>
            <person name="Shapiro H."/>
            <person name="Nishiyama T."/>
            <person name="Perroud P.-F."/>
            <person name="Lindquist E."/>
            <person name="Kamisugi Y."/>
            <person name="Tanahashi T."/>
            <person name="Sakakibara K."/>
            <person name="Fujita T."/>
            <person name="Oishi K."/>
            <person name="Shin-I T."/>
            <person name="Kuroki Y."/>
            <person name="Toyoda A."/>
            <person name="Suzuki Y."/>
            <person name="Hashimoto A."/>
            <person name="Yamaguchi K."/>
            <person name="Sugano A."/>
            <person name="Kohara Y."/>
            <person name="Fujiyama A."/>
            <person name="Anterola A."/>
            <person name="Aoki S."/>
            <person name="Ashton N."/>
            <person name="Barbazuk W.B."/>
            <person name="Barker E."/>
            <person name="Bennetzen J."/>
            <person name="Bezanilla M."/>
            <person name="Blankenship R."/>
            <person name="Cho S.H."/>
            <person name="Dutcher S."/>
            <person name="Estelle M."/>
            <person name="Fawcett J.A."/>
            <person name="Gundlach H."/>
            <person name="Hanada K."/>
            <person name="Heyl A."/>
            <person name="Hicks K.A."/>
            <person name="Hugh J."/>
            <person name="Lohr M."/>
            <person name="Mayer K."/>
            <person name="Melkozernov A."/>
            <person name="Murata T."/>
            <person name="Nelson D."/>
            <person name="Pils B."/>
            <person name="Prigge M."/>
            <person name="Reiss B."/>
            <person name="Renner T."/>
            <person name="Rombauts S."/>
            <person name="Rushton P."/>
            <person name="Sanderfoot A."/>
            <person name="Schween G."/>
            <person name="Shiu S.-H."/>
            <person name="Stueber K."/>
            <person name="Theodoulou F.L."/>
            <person name="Tu H."/>
            <person name="Van de Peer Y."/>
            <person name="Verrier P.J."/>
            <person name="Waters E."/>
            <person name="Wood A."/>
            <person name="Yang L."/>
            <person name="Cove D."/>
            <person name="Cuming A."/>
            <person name="Hasebe M."/>
            <person name="Lucas S."/>
            <person name="Mishler D.B."/>
            <person name="Reski R."/>
            <person name="Grigoriev I."/>
            <person name="Quatrano R.S."/>
            <person name="Boore J.L."/>
        </authorList>
    </citation>
    <scope>NUCLEOTIDE SEQUENCE [LARGE SCALE GENOMIC DNA]</scope>
    <source>
        <strain evidence="9 10">cv. Gransden 2004</strain>
    </source>
</reference>
<feature type="transmembrane region" description="Helical" evidence="6">
    <location>
        <begin position="64"/>
        <end position="84"/>
    </location>
</feature>
<keyword evidence="5 6" id="KW-0472">Membrane</keyword>
<dbReference type="Gramene" id="Pp3c17_21590V3.1">
    <property type="protein sequence ID" value="Pp3c17_21590V3.1"/>
    <property type="gene ID" value="Pp3c17_21590"/>
</dbReference>
<dbReference type="RefSeq" id="XP_024401551.1">
    <property type="nucleotide sequence ID" value="XM_024545783.2"/>
</dbReference>
<comment type="subcellular location">
    <subcellularLocation>
        <location evidence="1">Membrane</location>
        <topology evidence="1">Multi-pass membrane protein</topology>
    </subcellularLocation>
</comment>
<evidence type="ECO:0000256" key="1">
    <source>
        <dbReference type="ARBA" id="ARBA00004141"/>
    </source>
</evidence>
<dbReference type="EnsemblPlants" id="Pp3c17_21590V3.1">
    <property type="protein sequence ID" value="Pp3c17_21590V3.1"/>
    <property type="gene ID" value="Pp3c17_21590"/>
</dbReference>
<dbReference type="InterPro" id="IPR000620">
    <property type="entry name" value="EamA_dom"/>
</dbReference>
<evidence type="ECO:0000256" key="5">
    <source>
        <dbReference type="ARBA" id="ARBA00023136"/>
    </source>
</evidence>
<feature type="domain" description="EamA" evidence="7">
    <location>
        <begin position="65"/>
        <end position="198"/>
    </location>
</feature>
<dbReference type="PANTHER" id="PTHR22911">
    <property type="entry name" value="ACYL-MALONYL CONDENSING ENZYME-RELATED"/>
    <property type="match status" value="1"/>
</dbReference>
<dbReference type="InterPro" id="IPR037185">
    <property type="entry name" value="EmrE-like"/>
</dbReference>
<dbReference type="EMBL" id="ABEU02000017">
    <property type="protein sequence ID" value="PNR36589.1"/>
    <property type="molecule type" value="Genomic_DNA"/>
</dbReference>
<evidence type="ECO:0000256" key="3">
    <source>
        <dbReference type="ARBA" id="ARBA00022692"/>
    </source>
</evidence>
<dbReference type="RefSeq" id="XP_024401553.1">
    <property type="nucleotide sequence ID" value="XM_024545785.2"/>
</dbReference>
<protein>
    <recommendedName>
        <fullName evidence="7">EamA domain-containing protein</fullName>
    </recommendedName>
</protein>
<dbReference type="FunCoup" id="A0A2K1J4Y2">
    <property type="interactions" value="1297"/>
</dbReference>
<comment type="similarity">
    <text evidence="2">Belongs to the drug/metabolite transporter (DMT) superfamily. Plant drug/metabolite exporter (P-DME) (TC 2.A.7.4) family.</text>
</comment>
<dbReference type="SUPFAM" id="SSF103481">
    <property type="entry name" value="Multidrug resistance efflux transporter EmrE"/>
    <property type="match status" value="2"/>
</dbReference>
<keyword evidence="4 6" id="KW-1133">Transmembrane helix</keyword>
<reference evidence="8 10" key="2">
    <citation type="journal article" date="2018" name="Plant J.">
        <title>The Physcomitrella patens chromosome-scale assembly reveals moss genome structure and evolution.</title>
        <authorList>
            <person name="Lang D."/>
            <person name="Ullrich K.K."/>
            <person name="Murat F."/>
            <person name="Fuchs J."/>
            <person name="Jenkins J."/>
            <person name="Haas F.B."/>
            <person name="Piednoel M."/>
            <person name="Gundlach H."/>
            <person name="Van Bel M."/>
            <person name="Meyberg R."/>
            <person name="Vives C."/>
            <person name="Morata J."/>
            <person name="Symeonidi A."/>
            <person name="Hiss M."/>
            <person name="Muchero W."/>
            <person name="Kamisugi Y."/>
            <person name="Saleh O."/>
            <person name="Blanc G."/>
            <person name="Decker E.L."/>
            <person name="van Gessel N."/>
            <person name="Grimwood J."/>
            <person name="Hayes R.D."/>
            <person name="Graham S.W."/>
            <person name="Gunter L.E."/>
            <person name="McDaniel S.F."/>
            <person name="Hoernstein S.N.W."/>
            <person name="Larsson A."/>
            <person name="Li F.W."/>
            <person name="Perroud P.F."/>
            <person name="Phillips J."/>
            <person name="Ranjan P."/>
            <person name="Rokshar D.S."/>
            <person name="Rothfels C.J."/>
            <person name="Schneider L."/>
            <person name="Shu S."/>
            <person name="Stevenson D.W."/>
            <person name="Thummler F."/>
            <person name="Tillich M."/>
            <person name="Villarreal Aguilar J.C."/>
            <person name="Widiez T."/>
            <person name="Wong G.K."/>
            <person name="Wymore A."/>
            <person name="Zhang Y."/>
            <person name="Zimmer A.D."/>
            <person name="Quatrano R.S."/>
            <person name="Mayer K.F.X."/>
            <person name="Goodstein D."/>
            <person name="Casacuberta J.M."/>
            <person name="Vandepoele K."/>
            <person name="Reski R."/>
            <person name="Cuming A.C."/>
            <person name="Tuskan G.A."/>
            <person name="Maumus F."/>
            <person name="Salse J."/>
            <person name="Schmutz J."/>
            <person name="Rensing S.A."/>
        </authorList>
    </citation>
    <scope>NUCLEOTIDE SEQUENCE [LARGE SCALE GENOMIC DNA]</scope>
    <source>
        <strain evidence="9 10">cv. Gransden 2004</strain>
    </source>
</reference>
<keyword evidence="3 6" id="KW-0812">Transmembrane</keyword>
<evidence type="ECO:0000256" key="4">
    <source>
        <dbReference type="ARBA" id="ARBA00022989"/>
    </source>
</evidence>
<keyword evidence="10" id="KW-1185">Reference proteome</keyword>
<dbReference type="Gramene" id="Pp3c17_21590V3.2">
    <property type="protein sequence ID" value="Pp3c17_21590V3.2"/>
    <property type="gene ID" value="Pp3c17_21590"/>
</dbReference>
<dbReference type="OrthoDB" id="306876at2759"/>
<proteinExistence type="inferred from homology"/>
<dbReference type="Pfam" id="PF00892">
    <property type="entry name" value="EamA"/>
    <property type="match status" value="2"/>
</dbReference>
<evidence type="ECO:0000256" key="6">
    <source>
        <dbReference type="SAM" id="Phobius"/>
    </source>
</evidence>
<name>A0A2K1J4Y2_PHYPA</name>
<dbReference type="STRING" id="3218.A0A2K1J4Y2"/>
<feature type="transmembrane region" description="Helical" evidence="6">
    <location>
        <begin position="187"/>
        <end position="204"/>
    </location>
</feature>
<evidence type="ECO:0000259" key="7">
    <source>
        <dbReference type="Pfam" id="PF00892"/>
    </source>
</evidence>
<evidence type="ECO:0000256" key="2">
    <source>
        <dbReference type="ARBA" id="ARBA00007635"/>
    </source>
</evidence>
<gene>
    <name evidence="9" type="primary">LOC112294856</name>
    <name evidence="8" type="ORF">PHYPA_022440</name>
</gene>
<feature type="transmembrane region" description="Helical" evidence="6">
    <location>
        <begin position="158"/>
        <end position="175"/>
    </location>
</feature>
<dbReference type="GO" id="GO:0016020">
    <property type="term" value="C:membrane"/>
    <property type="evidence" value="ECO:0000318"/>
    <property type="project" value="GO_Central"/>
</dbReference>